<keyword evidence="5" id="KW-1185">Reference proteome</keyword>
<keyword evidence="2" id="KW-1134">Transmembrane beta strand</keyword>
<keyword evidence="2" id="KW-0812">Transmembrane</keyword>
<dbReference type="PANTHER" id="PTHR30203:SF30">
    <property type="entry name" value="OUTER MEMBRANE PROTEIN-RELATED"/>
    <property type="match status" value="1"/>
</dbReference>
<evidence type="ECO:0000256" key="3">
    <source>
        <dbReference type="SAM" id="Coils"/>
    </source>
</evidence>
<evidence type="ECO:0000313" key="5">
    <source>
        <dbReference type="Proteomes" id="UP000765802"/>
    </source>
</evidence>
<comment type="caution">
    <text evidence="4">The sequence shown here is derived from an EMBL/GenBank/DDBJ whole genome shotgun (WGS) entry which is preliminary data.</text>
</comment>
<keyword evidence="3" id="KW-0175">Coiled coil</keyword>
<comment type="subcellular location">
    <subcellularLocation>
        <location evidence="2">Cell membrane</location>
        <topology evidence="2">Lipid-anchor</topology>
    </subcellularLocation>
</comment>
<dbReference type="Pfam" id="PF02321">
    <property type="entry name" value="OEP"/>
    <property type="match status" value="2"/>
</dbReference>
<evidence type="ECO:0000256" key="1">
    <source>
        <dbReference type="ARBA" id="ARBA00007613"/>
    </source>
</evidence>
<accession>A0ABR7M900</accession>
<dbReference type="RefSeq" id="WP_187256626.1">
    <property type="nucleotide sequence ID" value="NZ_JBHULF010000014.1"/>
</dbReference>
<feature type="coiled-coil region" evidence="3">
    <location>
        <begin position="437"/>
        <end position="464"/>
    </location>
</feature>
<dbReference type="Gene3D" id="1.20.1600.10">
    <property type="entry name" value="Outer membrane efflux proteins (OEP)"/>
    <property type="match status" value="1"/>
</dbReference>
<dbReference type="Gene3D" id="2.20.200.10">
    <property type="entry name" value="Outer membrane efflux proteins (OEP)"/>
    <property type="match status" value="1"/>
</dbReference>
<keyword evidence="2" id="KW-0564">Palmitate</keyword>
<evidence type="ECO:0000313" key="4">
    <source>
        <dbReference type="EMBL" id="MBC6491324.1"/>
    </source>
</evidence>
<organism evidence="4 5">
    <name type="scientific">Flavihumibacter stibioxidans</name>
    <dbReference type="NCBI Taxonomy" id="1834163"/>
    <lineage>
        <taxon>Bacteria</taxon>
        <taxon>Pseudomonadati</taxon>
        <taxon>Bacteroidota</taxon>
        <taxon>Chitinophagia</taxon>
        <taxon>Chitinophagales</taxon>
        <taxon>Chitinophagaceae</taxon>
        <taxon>Flavihumibacter</taxon>
    </lineage>
</organism>
<dbReference type="SUPFAM" id="SSF56954">
    <property type="entry name" value="Outer membrane efflux proteins (OEP)"/>
    <property type="match status" value="1"/>
</dbReference>
<keyword evidence="2" id="KW-0472">Membrane</keyword>
<reference evidence="4 5" key="1">
    <citation type="submission" date="2016-07" db="EMBL/GenBank/DDBJ databases">
        <title>Genome analysis of Flavihumibacter stibioxidans YS-17.</title>
        <authorList>
            <person name="Shi K."/>
            <person name="Han Y."/>
            <person name="Wang G."/>
        </authorList>
    </citation>
    <scope>NUCLEOTIDE SEQUENCE [LARGE SCALE GENOMIC DNA]</scope>
    <source>
        <strain evidence="4 5">YS-17</strain>
    </source>
</reference>
<dbReference type="InterPro" id="IPR010131">
    <property type="entry name" value="MdtP/NodT-like"/>
</dbReference>
<protein>
    <submittedName>
        <fullName evidence="4">RND transporter</fullName>
    </submittedName>
</protein>
<evidence type="ECO:0000256" key="2">
    <source>
        <dbReference type="RuleBase" id="RU362097"/>
    </source>
</evidence>
<gene>
    <name evidence="4" type="ORF">BC349_09795</name>
</gene>
<name>A0ABR7M900_9BACT</name>
<dbReference type="Proteomes" id="UP000765802">
    <property type="component" value="Unassembled WGS sequence"/>
</dbReference>
<feature type="coiled-coil region" evidence="3">
    <location>
        <begin position="67"/>
        <end position="94"/>
    </location>
</feature>
<dbReference type="PANTHER" id="PTHR30203">
    <property type="entry name" value="OUTER MEMBRANE CATION EFFLUX PROTEIN"/>
    <property type="match status" value="1"/>
</dbReference>
<dbReference type="EMBL" id="MBUA01000012">
    <property type="protein sequence ID" value="MBC6491324.1"/>
    <property type="molecule type" value="Genomic_DNA"/>
</dbReference>
<dbReference type="NCBIfam" id="TIGR01845">
    <property type="entry name" value="outer_NodT"/>
    <property type="match status" value="1"/>
</dbReference>
<dbReference type="InterPro" id="IPR003423">
    <property type="entry name" value="OMP_efflux"/>
</dbReference>
<proteinExistence type="inferred from homology"/>
<sequence>MINKHLTKYPVYVFLLCWFWACKTPELASRQENKAVPASYNNSQDTTNQATIQWRQYFADPNLVALIDTALKNNQELNIMLQEIEMSANEVKARRGEYLPFVHIMGGAGFEKDGRFTRHGAVDENIEIKPGKEFPRPLPDFMIGAYASWELDVWKKLRNAKKSAVMRYLSGIEGKNFMVTNLIAEIAGSYYELLALDRQLDIVERNVEIQKTALQVVKMQKESAKATQLAVNRFDAQLLHTQNLQYAIRQQIIETENRINFLVGRFPQPIARNMASFNEWGQDPVQAGIPSQLLLNRPDIRQAELELGAAKLDIQVARASFYPSFRLTAGVGLQAFDPTLLIKPESILYNLAGDLVAPLINKNAIKAMYANANLKQIQAIYNYERSILNAHIEVVNQLSRIDNFAKSQDTKSKEVEILTQSITISNNLFNSARADYMEVLLTQREALETKIDLIEIKLKTMIAKINIYKALGGGWN</sequence>
<comment type="similarity">
    <text evidence="1 2">Belongs to the outer membrane factor (OMF) (TC 1.B.17) family.</text>
</comment>
<keyword evidence="2" id="KW-0449">Lipoprotein</keyword>